<evidence type="ECO:0008006" key="2">
    <source>
        <dbReference type="Google" id="ProtNLM"/>
    </source>
</evidence>
<name>A0A382DK27_9ZZZZ</name>
<accession>A0A382DK27</accession>
<evidence type="ECO:0000313" key="1">
    <source>
        <dbReference type="EMBL" id="SVB38836.1"/>
    </source>
</evidence>
<organism evidence="1">
    <name type="scientific">marine metagenome</name>
    <dbReference type="NCBI Taxonomy" id="408172"/>
    <lineage>
        <taxon>unclassified sequences</taxon>
        <taxon>metagenomes</taxon>
        <taxon>ecological metagenomes</taxon>
    </lineage>
</organism>
<dbReference type="AlphaFoldDB" id="A0A382DK27"/>
<feature type="non-terminal residue" evidence="1">
    <location>
        <position position="217"/>
    </location>
</feature>
<dbReference type="SUPFAM" id="SSF48452">
    <property type="entry name" value="TPR-like"/>
    <property type="match status" value="1"/>
</dbReference>
<protein>
    <recommendedName>
        <fullName evidence="2">Tetratricopeptide repeat-like domain-containing protein</fullName>
    </recommendedName>
</protein>
<gene>
    <name evidence="1" type="ORF">METZ01_LOCUS191690</name>
</gene>
<dbReference type="Gene3D" id="1.25.40.10">
    <property type="entry name" value="Tetratricopeptide repeat domain"/>
    <property type="match status" value="1"/>
</dbReference>
<dbReference type="InterPro" id="IPR011990">
    <property type="entry name" value="TPR-like_helical_dom_sf"/>
</dbReference>
<proteinExistence type="predicted"/>
<dbReference type="EMBL" id="UINC01039811">
    <property type="protein sequence ID" value="SVB38836.1"/>
    <property type="molecule type" value="Genomic_DNA"/>
</dbReference>
<sequence length="217" mass="24037">MKTLRLFTLFLGMFAMGQSGLGADAKANSNINQAKVALRARQYAEAVVALDKALGAKIKQADEALYLKGLALFYDKKYNACLKVCDTLEEEHADSTWTHKGQFLEAAALVEKREFKQAEQIYEAAANRLLAEARKKDVAGVIIRFADALATKPKPDDLKSPPPNFNKAHKLYQQALAMEIGRALRDEVMFKGARAVQQAGNHGQAINEFRAYLAEFD</sequence>
<reference evidence="1" key="1">
    <citation type="submission" date="2018-05" db="EMBL/GenBank/DDBJ databases">
        <authorList>
            <person name="Lanie J.A."/>
            <person name="Ng W.-L."/>
            <person name="Kazmierczak K.M."/>
            <person name="Andrzejewski T.M."/>
            <person name="Davidsen T.M."/>
            <person name="Wayne K.J."/>
            <person name="Tettelin H."/>
            <person name="Glass J.I."/>
            <person name="Rusch D."/>
            <person name="Podicherti R."/>
            <person name="Tsui H.-C.T."/>
            <person name="Winkler M.E."/>
        </authorList>
    </citation>
    <scope>NUCLEOTIDE SEQUENCE</scope>
</reference>